<dbReference type="STRING" id="583356.Igag_0492"/>
<feature type="transmembrane region" description="Helical" evidence="1">
    <location>
        <begin position="12"/>
        <end position="38"/>
    </location>
</feature>
<dbReference type="KEGG" id="iag:Igag_0492"/>
<evidence type="ECO:0000256" key="1">
    <source>
        <dbReference type="SAM" id="Phobius"/>
    </source>
</evidence>
<organism evidence="2 3">
    <name type="scientific">Ignisphaera aggregans (strain DSM 17230 / JCM 13409 / AQ1.S1)</name>
    <dbReference type="NCBI Taxonomy" id="583356"/>
    <lineage>
        <taxon>Archaea</taxon>
        <taxon>Thermoproteota</taxon>
        <taxon>Thermoprotei</taxon>
        <taxon>Desulfurococcales</taxon>
        <taxon>Desulfurococcaceae</taxon>
        <taxon>Ignisphaera</taxon>
    </lineage>
</organism>
<keyword evidence="3" id="KW-1185">Reference proteome</keyword>
<feature type="transmembrane region" description="Helical" evidence="1">
    <location>
        <begin position="58"/>
        <end position="81"/>
    </location>
</feature>
<sequence>MTDISSARIICGIGSILMLLIFIPIIGIALFIAGIILVAIGIKRISDALKREDIYRNYLIYLVLGVIAIVIIYIGIIGIAIRWFTGYTRPIPRISSPNIIRISLEVIIVLVVAWIVFILSSLFYKKSFDEIAKTFNISLFSITAIIYLIGSILTIIGIGLILIYIAIILQTISFFMLPEKIEIKTPSQQVSLV</sequence>
<dbReference type="EMBL" id="CP002098">
    <property type="protein sequence ID" value="ADM27330.1"/>
    <property type="molecule type" value="Genomic_DNA"/>
</dbReference>
<dbReference type="Proteomes" id="UP000001304">
    <property type="component" value="Chromosome"/>
</dbReference>
<feature type="transmembrane region" description="Helical" evidence="1">
    <location>
        <begin position="144"/>
        <end position="177"/>
    </location>
</feature>
<evidence type="ECO:0000313" key="3">
    <source>
        <dbReference type="Proteomes" id="UP000001304"/>
    </source>
</evidence>
<keyword evidence="1" id="KW-1133">Transmembrane helix</keyword>
<feature type="transmembrane region" description="Helical" evidence="1">
    <location>
        <begin position="102"/>
        <end position="124"/>
    </location>
</feature>
<dbReference type="Pfam" id="PF06195">
    <property type="entry name" value="DUF996"/>
    <property type="match status" value="1"/>
</dbReference>
<protein>
    <recommendedName>
        <fullName evidence="4">DUF996 domain-containing protein</fullName>
    </recommendedName>
</protein>
<accession>E0SRY0</accession>
<proteinExistence type="predicted"/>
<dbReference type="HOGENOM" id="CLU_105758_1_1_2"/>
<evidence type="ECO:0000313" key="2">
    <source>
        <dbReference type="EMBL" id="ADM27330.1"/>
    </source>
</evidence>
<dbReference type="BioCyc" id="IAGG583356:GHAH-496-MONOMER"/>
<name>E0SRY0_IGNAA</name>
<evidence type="ECO:0008006" key="4">
    <source>
        <dbReference type="Google" id="ProtNLM"/>
    </source>
</evidence>
<dbReference type="InterPro" id="IPR010397">
    <property type="entry name" value="DUF996"/>
</dbReference>
<keyword evidence="1" id="KW-0472">Membrane</keyword>
<dbReference type="AlphaFoldDB" id="E0SRY0"/>
<keyword evidence="1" id="KW-0812">Transmembrane</keyword>
<reference evidence="2 3" key="1">
    <citation type="journal article" date="2010" name="Stand. Genomic Sci.">
        <title>Complete genome sequence of Ignisphaera aggregans type strain (AQ1.S1).</title>
        <authorList>
            <person name="Goker M."/>
            <person name="Held B."/>
            <person name="Lapidus A."/>
            <person name="Nolan M."/>
            <person name="Spring S."/>
            <person name="Yasawong M."/>
            <person name="Lucas S."/>
            <person name="Glavina Del Rio T."/>
            <person name="Tice H."/>
            <person name="Cheng J.F."/>
            <person name="Goodwin L."/>
            <person name="Tapia R."/>
            <person name="Pitluck S."/>
            <person name="Liolios K."/>
            <person name="Ivanova N."/>
            <person name="Mavromatis K."/>
            <person name="Mikhailova N."/>
            <person name="Pati A."/>
            <person name="Chen A."/>
            <person name="Palaniappan K."/>
            <person name="Brambilla E."/>
            <person name="Land M."/>
            <person name="Hauser L."/>
            <person name="Chang Y.J."/>
            <person name="Jeffries C.D."/>
            <person name="Brettin T."/>
            <person name="Detter J.C."/>
            <person name="Han C."/>
            <person name="Rohde M."/>
            <person name="Sikorski J."/>
            <person name="Woyke T."/>
            <person name="Bristow J."/>
            <person name="Eisen J.A."/>
            <person name="Markowitz V."/>
            <person name="Hugenholtz P."/>
            <person name="Kyrpides N.C."/>
            <person name="Klenk H.P."/>
        </authorList>
    </citation>
    <scope>NUCLEOTIDE SEQUENCE [LARGE SCALE GENOMIC DNA]</scope>
    <source>
        <strain evidence="3">DSM 17230 / JCM 13409 / AQ1.S1</strain>
    </source>
</reference>
<gene>
    <name evidence="2" type="ordered locus">Igag_0492</name>
</gene>